<protein>
    <recommendedName>
        <fullName evidence="2">F-box domain-containing protein</fullName>
    </recommendedName>
</protein>
<dbReference type="PANTHER" id="PTHR31672">
    <property type="entry name" value="BNACNNG10540D PROTEIN"/>
    <property type="match status" value="1"/>
</dbReference>
<dbReference type="AlphaFoldDB" id="A0A9Q1KMX1"/>
<sequence>MRAGDESGWISEEMINNQLRSIFRRKSHQKLLSGLKLFETVRAKSSDTTTDPWKNARSEVSGDEHAQVSPQQQDLPRDLITYQILTRLPIKSLLQFKSVSKEWYSTVSSHAFANATFRACLSSCSASCPIACLIIQAESNYYLLFYEEHDVVLDYYLVKLEIDFDDEHQNEIQLVGSCNGLVCLAYSSPIASYFYIWNPITHHWSKLTEPYLLSFSYRTSGGFAYVSSEDDYKIVRLIQDFNTLELNCTCVLIADSKVETCP</sequence>
<accession>A0A9Q1KMX1</accession>
<evidence type="ECO:0000313" key="4">
    <source>
        <dbReference type="Proteomes" id="UP001153076"/>
    </source>
</evidence>
<dbReference type="EMBL" id="JAKOGI010000058">
    <property type="protein sequence ID" value="KAJ8446197.1"/>
    <property type="molecule type" value="Genomic_DNA"/>
</dbReference>
<dbReference type="OrthoDB" id="591557at2759"/>
<proteinExistence type="predicted"/>
<gene>
    <name evidence="3" type="ORF">Cgig2_015968</name>
</gene>
<dbReference type="PANTHER" id="PTHR31672:SF13">
    <property type="entry name" value="F-BOX PROTEIN CPR30-LIKE"/>
    <property type="match status" value="1"/>
</dbReference>
<evidence type="ECO:0000256" key="1">
    <source>
        <dbReference type="SAM" id="MobiDB-lite"/>
    </source>
</evidence>
<dbReference type="SMART" id="SM00256">
    <property type="entry name" value="FBOX"/>
    <property type="match status" value="1"/>
</dbReference>
<dbReference type="Pfam" id="PF00646">
    <property type="entry name" value="F-box"/>
    <property type="match status" value="1"/>
</dbReference>
<reference evidence="3" key="1">
    <citation type="submission" date="2022-04" db="EMBL/GenBank/DDBJ databases">
        <title>Carnegiea gigantea Genome sequencing and assembly v2.</title>
        <authorList>
            <person name="Copetti D."/>
            <person name="Sanderson M.J."/>
            <person name="Burquez A."/>
            <person name="Wojciechowski M.F."/>
        </authorList>
    </citation>
    <scope>NUCLEOTIDE SEQUENCE</scope>
    <source>
        <strain evidence="3">SGP5-SGP5p</strain>
        <tissue evidence="3">Aerial part</tissue>
    </source>
</reference>
<organism evidence="3 4">
    <name type="scientific">Carnegiea gigantea</name>
    <dbReference type="NCBI Taxonomy" id="171969"/>
    <lineage>
        <taxon>Eukaryota</taxon>
        <taxon>Viridiplantae</taxon>
        <taxon>Streptophyta</taxon>
        <taxon>Embryophyta</taxon>
        <taxon>Tracheophyta</taxon>
        <taxon>Spermatophyta</taxon>
        <taxon>Magnoliopsida</taxon>
        <taxon>eudicotyledons</taxon>
        <taxon>Gunneridae</taxon>
        <taxon>Pentapetalae</taxon>
        <taxon>Caryophyllales</taxon>
        <taxon>Cactineae</taxon>
        <taxon>Cactaceae</taxon>
        <taxon>Cactoideae</taxon>
        <taxon>Echinocereeae</taxon>
        <taxon>Carnegiea</taxon>
    </lineage>
</organism>
<feature type="domain" description="F-box" evidence="2">
    <location>
        <begin position="75"/>
        <end position="116"/>
    </location>
</feature>
<evidence type="ECO:0000259" key="2">
    <source>
        <dbReference type="SMART" id="SM00256"/>
    </source>
</evidence>
<dbReference type="Proteomes" id="UP001153076">
    <property type="component" value="Unassembled WGS sequence"/>
</dbReference>
<dbReference type="InterPro" id="IPR050796">
    <property type="entry name" value="SCF_F-box_component"/>
</dbReference>
<dbReference type="InterPro" id="IPR036047">
    <property type="entry name" value="F-box-like_dom_sf"/>
</dbReference>
<keyword evidence="4" id="KW-1185">Reference proteome</keyword>
<dbReference type="SUPFAM" id="SSF81383">
    <property type="entry name" value="F-box domain"/>
    <property type="match status" value="1"/>
</dbReference>
<evidence type="ECO:0000313" key="3">
    <source>
        <dbReference type="EMBL" id="KAJ8446197.1"/>
    </source>
</evidence>
<dbReference type="InterPro" id="IPR001810">
    <property type="entry name" value="F-box_dom"/>
</dbReference>
<comment type="caution">
    <text evidence="3">The sequence shown here is derived from an EMBL/GenBank/DDBJ whole genome shotgun (WGS) entry which is preliminary data.</text>
</comment>
<name>A0A9Q1KMX1_9CARY</name>
<feature type="region of interest" description="Disordered" evidence="1">
    <location>
        <begin position="47"/>
        <end position="72"/>
    </location>
</feature>
<feature type="compositionally biased region" description="Basic and acidic residues" evidence="1">
    <location>
        <begin position="54"/>
        <end position="66"/>
    </location>
</feature>
<dbReference type="Gene3D" id="1.20.1280.50">
    <property type="match status" value="1"/>
</dbReference>